<evidence type="ECO:0000256" key="1">
    <source>
        <dbReference type="SAM" id="MobiDB-lite"/>
    </source>
</evidence>
<keyword evidence="4" id="KW-1185">Reference proteome</keyword>
<evidence type="ECO:0000313" key="3">
    <source>
        <dbReference type="EMBL" id="KAI6777740.1"/>
    </source>
</evidence>
<feature type="compositionally biased region" description="Low complexity" evidence="1">
    <location>
        <begin position="252"/>
        <end position="265"/>
    </location>
</feature>
<feature type="region of interest" description="Disordered" evidence="1">
    <location>
        <begin position="241"/>
        <end position="265"/>
    </location>
</feature>
<dbReference type="GeneID" id="75830648"/>
<keyword evidence="2" id="KW-0812">Transmembrane</keyword>
<comment type="caution">
    <text evidence="3">The sequence shown here is derived from an EMBL/GenBank/DDBJ whole genome shotgun (WGS) entry which is preliminary data.</text>
</comment>
<name>A0A9Q0BAP4_9HYPO</name>
<keyword evidence="2" id="KW-1133">Transmembrane helix</keyword>
<evidence type="ECO:0008006" key="5">
    <source>
        <dbReference type="Google" id="ProtNLM"/>
    </source>
</evidence>
<proteinExistence type="predicted"/>
<organism evidence="3 4">
    <name type="scientific">Emericellopsis cladophorae</name>
    <dbReference type="NCBI Taxonomy" id="2686198"/>
    <lineage>
        <taxon>Eukaryota</taxon>
        <taxon>Fungi</taxon>
        <taxon>Dikarya</taxon>
        <taxon>Ascomycota</taxon>
        <taxon>Pezizomycotina</taxon>
        <taxon>Sordariomycetes</taxon>
        <taxon>Hypocreomycetidae</taxon>
        <taxon>Hypocreales</taxon>
        <taxon>Bionectriaceae</taxon>
        <taxon>Emericellopsis</taxon>
    </lineage>
</organism>
<keyword evidence="2" id="KW-0472">Membrane</keyword>
<dbReference type="AlphaFoldDB" id="A0A9Q0BAP4"/>
<gene>
    <name evidence="3" type="ORF">J7T54_004159</name>
</gene>
<reference evidence="3" key="2">
    <citation type="submission" date="2022-07" db="EMBL/GenBank/DDBJ databases">
        <authorList>
            <person name="Goncalves M.F.M."/>
            <person name="Hilario S."/>
            <person name="Van De Peer Y."/>
            <person name="Esteves A.C."/>
            <person name="Alves A."/>
        </authorList>
    </citation>
    <scope>NUCLEOTIDE SEQUENCE</scope>
    <source>
        <strain evidence="3">MUM 19.33</strain>
    </source>
</reference>
<feature type="compositionally biased region" description="Polar residues" evidence="1">
    <location>
        <begin position="241"/>
        <end position="251"/>
    </location>
</feature>
<dbReference type="Proteomes" id="UP001055219">
    <property type="component" value="Unassembled WGS sequence"/>
</dbReference>
<accession>A0A9Q0BAP4</accession>
<dbReference type="EMBL" id="JAGIXG020000115">
    <property type="protein sequence ID" value="KAI6777740.1"/>
    <property type="molecule type" value="Genomic_DNA"/>
</dbReference>
<dbReference type="OrthoDB" id="4728778at2759"/>
<feature type="transmembrane region" description="Helical" evidence="2">
    <location>
        <begin position="51"/>
        <end position="73"/>
    </location>
</feature>
<protein>
    <recommendedName>
        <fullName evidence="5">LITAF domain-containing protein</fullName>
    </recommendedName>
</protein>
<dbReference type="RefSeq" id="XP_051358596.1">
    <property type="nucleotide sequence ID" value="XM_051510512.1"/>
</dbReference>
<reference evidence="3" key="1">
    <citation type="journal article" date="2021" name="J Fungi (Basel)">
        <title>Genomic and Metabolomic Analyses of the Marine Fungus Emericellopsis cladophorae: Insights into Saltwater Adaptability Mechanisms and Its Biosynthetic Potential.</title>
        <authorList>
            <person name="Goncalves M.F.M."/>
            <person name="Hilario S."/>
            <person name="Van de Peer Y."/>
            <person name="Esteves A.C."/>
            <person name="Alves A."/>
        </authorList>
    </citation>
    <scope>NUCLEOTIDE SEQUENCE</scope>
    <source>
        <strain evidence="3">MUM 19.33</strain>
    </source>
</reference>
<sequence>MDAAATDTDATQLHQLTYKRAQFVTCPACRHGGTTVLVKERLPAWRYAVEASVNLVFASLTMGIMLYFLPLIFRPQFVTHSCRRCGLRLAIATAAHGESQFTIPMDVEDDCFIPAPEDWRPDLARLPSGMRVARSPLGPRPEISEREMKVCNTRFLTCHPRAQFTLLAGNTLGRPIRCMRAGANNAGGRRSEQPSSSTSHGHAEVLYEIHSGGINTPVTVMMRPPPENSVTEELPSYTKQLRGTDKQTPAKQQEPAGAAQASAQAPQPFTQACRIFFYSGDDRKYSSAMYLPPQSTSGSETAYVNAVPADQRMQFSAYMPVWRWRSSRGGLLWVYRRFRDANMAALKTRLCLVDDYGRVVAVLDNWNGLRFLSVMADQFGGGGDGLGRQSVLTLYADLGAALLGEVLGSLCALALQIWRVTAELNKEKDENRGDCYS</sequence>
<evidence type="ECO:0000313" key="4">
    <source>
        <dbReference type="Proteomes" id="UP001055219"/>
    </source>
</evidence>
<evidence type="ECO:0000256" key="2">
    <source>
        <dbReference type="SAM" id="Phobius"/>
    </source>
</evidence>